<keyword evidence="3" id="KW-1185">Reference proteome</keyword>
<dbReference type="EMBL" id="CP015588">
    <property type="protein sequence ID" value="APY85873.1"/>
    <property type="molecule type" value="Genomic_DNA"/>
</dbReference>
<evidence type="ECO:0000313" key="3">
    <source>
        <dbReference type="Proteomes" id="UP000187191"/>
    </source>
</evidence>
<organism evidence="2 4">
    <name type="scientific">Streptomyces alfalfae</name>
    <dbReference type="NCBI Taxonomy" id="1642299"/>
    <lineage>
        <taxon>Bacteria</taxon>
        <taxon>Bacillati</taxon>
        <taxon>Actinomycetota</taxon>
        <taxon>Actinomycetes</taxon>
        <taxon>Kitasatosporales</taxon>
        <taxon>Streptomycetaceae</taxon>
        <taxon>Streptomyces</taxon>
    </lineage>
</organism>
<gene>
    <name evidence="1" type="ORF">A7J05_09230</name>
    <name evidence="2" type="ORF">I8755_28355</name>
</gene>
<dbReference type="EMBL" id="CP065959">
    <property type="protein sequence ID" value="QQC91876.1"/>
    <property type="molecule type" value="Genomic_DNA"/>
</dbReference>
<dbReference type="OrthoDB" id="4550567at2"/>
<evidence type="ECO:0000313" key="2">
    <source>
        <dbReference type="EMBL" id="QQC91876.1"/>
    </source>
</evidence>
<dbReference type="RefSeq" id="WP_076684081.1">
    <property type="nucleotide sequence ID" value="NZ_CP015588.1"/>
</dbReference>
<name>A0A1P8TE25_9ACTN</name>
<sequence>MTERRIPSPADPDAADAALVSQPIGYWSGAVHRAVTRRIRDAMARMDVTQPQWWTLNRVAADPGPTRETVAAQLAEVADGPYEIPRVVDQLLHRGWLLVDPEQRLFVTDEGREAMGRVTGLVTSLRAEVHDGVSDEDYVTTLRVLRTMLGNLDGGKQRA</sequence>
<dbReference type="Proteomes" id="UP000187191">
    <property type="component" value="Chromosome"/>
</dbReference>
<accession>A0A1P8TE25</accession>
<dbReference type="Proteomes" id="UP000596130">
    <property type="component" value="Chromosome"/>
</dbReference>
<dbReference type="InterPro" id="IPR036390">
    <property type="entry name" value="WH_DNA-bd_sf"/>
</dbReference>
<dbReference type="KEGG" id="ssia:A7J05_09230"/>
<dbReference type="InterPro" id="IPR036388">
    <property type="entry name" value="WH-like_DNA-bd_sf"/>
</dbReference>
<evidence type="ECO:0000313" key="1">
    <source>
        <dbReference type="EMBL" id="APY85873.1"/>
    </source>
</evidence>
<evidence type="ECO:0000313" key="4">
    <source>
        <dbReference type="Proteomes" id="UP000596130"/>
    </source>
</evidence>
<protein>
    <submittedName>
        <fullName evidence="2">Winged helix-turn-helix transcriptional regulator</fullName>
    </submittedName>
</protein>
<reference evidence="1 3" key="1">
    <citation type="submission" date="2016-05" db="EMBL/GenBank/DDBJ databases">
        <authorList>
            <person name="Gu J."/>
        </authorList>
    </citation>
    <scope>NUCLEOTIDE SEQUENCE [LARGE SCALE GENOMIC DNA]</scope>
    <source>
        <strain evidence="1 3">ACCC40021</strain>
    </source>
</reference>
<proteinExistence type="predicted"/>
<dbReference type="SUPFAM" id="SSF46785">
    <property type="entry name" value="Winged helix' DNA-binding domain"/>
    <property type="match status" value="1"/>
</dbReference>
<dbReference type="AlphaFoldDB" id="A0A1P8TE25"/>
<dbReference type="Gene3D" id="1.10.10.10">
    <property type="entry name" value="Winged helix-like DNA-binding domain superfamily/Winged helix DNA-binding domain"/>
    <property type="match status" value="1"/>
</dbReference>
<reference evidence="2 4" key="2">
    <citation type="submission" date="2020-12" db="EMBL/GenBank/DDBJ databases">
        <title>Identification and biosynthesis of polyene macrolides produced by Streptomyces alfalfae Men-myco-93-63.</title>
        <authorList>
            <person name="Liu D."/>
            <person name="Li Y."/>
            <person name="Liu L."/>
            <person name="Han X."/>
            <person name="Shen F."/>
        </authorList>
    </citation>
    <scope>NUCLEOTIDE SEQUENCE [LARGE SCALE GENOMIC DNA]</scope>
    <source>
        <strain evidence="2 4">Men-myco-93-63</strain>
    </source>
</reference>